<keyword evidence="3" id="KW-0540">Nuclease</keyword>
<protein>
    <recommendedName>
        <fullName evidence="2">Single-stranded-DNA-specific exonuclease RecJ</fullName>
    </recommendedName>
</protein>
<evidence type="ECO:0000256" key="4">
    <source>
        <dbReference type="ARBA" id="ARBA00022741"/>
    </source>
</evidence>
<dbReference type="PANTHER" id="PTHR30255">
    <property type="entry name" value="SINGLE-STRANDED-DNA-SPECIFIC EXONUCLEASE RECJ"/>
    <property type="match status" value="1"/>
</dbReference>
<dbReference type="SUPFAM" id="SSF64182">
    <property type="entry name" value="DHH phosphoesterases"/>
    <property type="match status" value="1"/>
</dbReference>
<dbReference type="Pfam" id="PF17768">
    <property type="entry name" value="RecJ_OB"/>
    <property type="match status" value="1"/>
</dbReference>
<keyword evidence="6 12" id="KW-0269">Exonuclease</keyword>
<dbReference type="InterPro" id="IPR004610">
    <property type="entry name" value="RecJ"/>
</dbReference>
<evidence type="ECO:0000256" key="3">
    <source>
        <dbReference type="ARBA" id="ARBA00022722"/>
    </source>
</evidence>
<organism evidence="12 14">
    <name type="scientific">Xiamenia xianingshaonis</name>
    <dbReference type="NCBI Taxonomy" id="2682776"/>
    <lineage>
        <taxon>Bacteria</taxon>
        <taxon>Bacillati</taxon>
        <taxon>Actinomycetota</taxon>
        <taxon>Coriobacteriia</taxon>
        <taxon>Eggerthellales</taxon>
        <taxon>Eggerthellaceae</taxon>
        <taxon>Xiamenia</taxon>
    </lineage>
</organism>
<dbReference type="Pfam" id="PF02272">
    <property type="entry name" value="DHHA1"/>
    <property type="match status" value="1"/>
</dbReference>
<evidence type="ECO:0000256" key="1">
    <source>
        <dbReference type="ARBA" id="ARBA00005915"/>
    </source>
</evidence>
<feature type="domain" description="Helicase C-terminal" evidence="10">
    <location>
        <begin position="847"/>
        <end position="1000"/>
    </location>
</feature>
<dbReference type="KEGG" id="ebz:J7S26_06350"/>
<dbReference type="InterPro" id="IPR001667">
    <property type="entry name" value="DDH_dom"/>
</dbReference>
<reference evidence="12" key="2">
    <citation type="submission" date="2021-04" db="EMBL/GenBank/DDBJ databases">
        <title>Novel species in family Eggerthellaceae.</title>
        <authorList>
            <person name="Zhang G."/>
        </authorList>
    </citation>
    <scope>NUCLEOTIDE SEQUENCE</scope>
    <source>
        <strain evidence="12">Zg-886</strain>
    </source>
</reference>
<dbReference type="InterPro" id="IPR038763">
    <property type="entry name" value="DHH_sf"/>
</dbReference>
<dbReference type="Pfam" id="PF01368">
    <property type="entry name" value="DHH"/>
    <property type="match status" value="1"/>
</dbReference>
<evidence type="ECO:0000313" key="14">
    <source>
        <dbReference type="Proteomes" id="UP000671910"/>
    </source>
</evidence>
<dbReference type="RefSeq" id="WP_166339263.1">
    <property type="nucleotide sequence ID" value="NZ_CP072829.1"/>
</dbReference>
<keyword evidence="7" id="KW-0067">ATP-binding</keyword>
<dbReference type="GO" id="GO:0005524">
    <property type="term" value="F:ATP binding"/>
    <property type="evidence" value="ECO:0007669"/>
    <property type="project" value="UniProtKB-KW"/>
</dbReference>
<evidence type="ECO:0000313" key="11">
    <source>
        <dbReference type="EMBL" id="NHM14123.1"/>
    </source>
</evidence>
<feature type="coiled-coil region" evidence="8">
    <location>
        <begin position="309"/>
        <end position="336"/>
    </location>
</feature>
<evidence type="ECO:0000256" key="6">
    <source>
        <dbReference type="ARBA" id="ARBA00022839"/>
    </source>
</evidence>
<evidence type="ECO:0000256" key="7">
    <source>
        <dbReference type="ARBA" id="ARBA00022840"/>
    </source>
</evidence>
<keyword evidence="8" id="KW-0175">Coiled coil</keyword>
<reference evidence="11 13" key="1">
    <citation type="submission" date="2019-11" db="EMBL/GenBank/DDBJ databases">
        <title>Eggerthellaceae novel genus isolated from the rectal contents of marmort.</title>
        <authorList>
            <person name="Zhang G."/>
        </authorList>
    </citation>
    <scope>NUCLEOTIDE SEQUENCE [LARGE SCALE GENOMIC DNA]</scope>
    <source>
        <strain evidence="13">zg-886</strain>
        <strain evidence="11">Zg-886</strain>
    </source>
</reference>
<proteinExistence type="inferred from homology"/>
<dbReference type="Proteomes" id="UP000671910">
    <property type="component" value="Chromosome"/>
</dbReference>
<dbReference type="EMBL" id="CP072829">
    <property type="protein sequence ID" value="QTU83984.1"/>
    <property type="molecule type" value="Genomic_DNA"/>
</dbReference>
<evidence type="ECO:0000259" key="10">
    <source>
        <dbReference type="PROSITE" id="PS51194"/>
    </source>
</evidence>
<dbReference type="PROSITE" id="PS51192">
    <property type="entry name" value="HELICASE_ATP_BIND_1"/>
    <property type="match status" value="1"/>
</dbReference>
<evidence type="ECO:0000313" key="13">
    <source>
        <dbReference type="Proteomes" id="UP000636394"/>
    </source>
</evidence>
<dbReference type="InterPro" id="IPR041122">
    <property type="entry name" value="RecJ_OB"/>
</dbReference>
<dbReference type="Gene3D" id="3.10.310.30">
    <property type="match status" value="1"/>
</dbReference>
<comment type="similarity">
    <text evidence="1">Belongs to the RecJ family.</text>
</comment>
<evidence type="ECO:0000256" key="8">
    <source>
        <dbReference type="SAM" id="Coils"/>
    </source>
</evidence>
<dbReference type="NCBIfam" id="TIGR00644">
    <property type="entry name" value="recJ"/>
    <property type="match status" value="1"/>
</dbReference>
<dbReference type="GO" id="GO:0003676">
    <property type="term" value="F:nucleic acid binding"/>
    <property type="evidence" value="ECO:0007669"/>
    <property type="project" value="InterPro"/>
</dbReference>
<dbReference type="SMART" id="SM00490">
    <property type="entry name" value="HELICc"/>
    <property type="match status" value="1"/>
</dbReference>
<evidence type="ECO:0000259" key="9">
    <source>
        <dbReference type="PROSITE" id="PS51192"/>
    </source>
</evidence>
<dbReference type="Gene3D" id="3.40.50.300">
    <property type="entry name" value="P-loop containing nucleotide triphosphate hydrolases"/>
    <property type="match status" value="2"/>
</dbReference>
<dbReference type="Pfam" id="PF00271">
    <property type="entry name" value="Helicase_C"/>
    <property type="match status" value="1"/>
</dbReference>
<dbReference type="InterPro" id="IPR001650">
    <property type="entry name" value="Helicase_C-like"/>
</dbReference>
<dbReference type="SMART" id="SM00487">
    <property type="entry name" value="DEXDc"/>
    <property type="match status" value="1"/>
</dbReference>
<dbReference type="AlphaFoldDB" id="A0A9E6MPE0"/>
<dbReference type="GO" id="GO:0006310">
    <property type="term" value="P:DNA recombination"/>
    <property type="evidence" value="ECO:0007669"/>
    <property type="project" value="InterPro"/>
</dbReference>
<keyword evidence="5" id="KW-0378">Hydrolase</keyword>
<dbReference type="GO" id="GO:0008409">
    <property type="term" value="F:5'-3' exonuclease activity"/>
    <property type="evidence" value="ECO:0007669"/>
    <property type="project" value="InterPro"/>
</dbReference>
<dbReference type="GO" id="GO:0006281">
    <property type="term" value="P:DNA repair"/>
    <property type="evidence" value="ECO:0007669"/>
    <property type="project" value="InterPro"/>
</dbReference>
<dbReference type="InterPro" id="IPR003156">
    <property type="entry name" value="DHHA1_dom"/>
</dbReference>
<keyword evidence="13" id="KW-1185">Reference proteome</keyword>
<dbReference type="InterPro" id="IPR027417">
    <property type="entry name" value="P-loop_NTPase"/>
</dbReference>
<dbReference type="InterPro" id="IPR014001">
    <property type="entry name" value="Helicase_ATP-bd"/>
</dbReference>
<feature type="domain" description="Helicase ATP-binding" evidence="9">
    <location>
        <begin position="653"/>
        <end position="828"/>
    </location>
</feature>
<dbReference type="PROSITE" id="PS51194">
    <property type="entry name" value="HELICASE_CTER"/>
    <property type="match status" value="1"/>
</dbReference>
<dbReference type="Gene3D" id="3.90.1640.30">
    <property type="match status" value="1"/>
</dbReference>
<evidence type="ECO:0000313" key="12">
    <source>
        <dbReference type="EMBL" id="QTU83984.1"/>
    </source>
</evidence>
<evidence type="ECO:0000256" key="2">
    <source>
        <dbReference type="ARBA" id="ARBA00019841"/>
    </source>
</evidence>
<dbReference type="PANTHER" id="PTHR30255:SF2">
    <property type="entry name" value="SINGLE-STRANDED-DNA-SPECIFIC EXONUCLEASE RECJ"/>
    <property type="match status" value="1"/>
</dbReference>
<evidence type="ECO:0000256" key="5">
    <source>
        <dbReference type="ARBA" id="ARBA00022801"/>
    </source>
</evidence>
<keyword evidence="4" id="KW-0547">Nucleotide-binding</keyword>
<dbReference type="InterPro" id="IPR051673">
    <property type="entry name" value="SSDNA_exonuclease_RecJ"/>
</dbReference>
<dbReference type="EMBL" id="WPCR01000005">
    <property type="protein sequence ID" value="NHM14123.1"/>
    <property type="molecule type" value="Genomic_DNA"/>
</dbReference>
<dbReference type="SUPFAM" id="SSF52540">
    <property type="entry name" value="P-loop containing nucleoside triphosphate hydrolases"/>
    <property type="match status" value="1"/>
</dbReference>
<dbReference type="InterPro" id="IPR011545">
    <property type="entry name" value="DEAD/DEAH_box_helicase_dom"/>
</dbReference>
<gene>
    <name evidence="12" type="primary">recJ</name>
    <name evidence="11" type="ORF">GMI68_04975</name>
    <name evidence="12" type="ORF">J7S26_06350</name>
</gene>
<accession>A0A9E6MPE0</accession>
<name>A0A9E6MPE0_9ACTN</name>
<dbReference type="Pfam" id="PF00270">
    <property type="entry name" value="DEAD"/>
    <property type="match status" value="1"/>
</dbReference>
<dbReference type="Proteomes" id="UP000636394">
    <property type="component" value="Unassembled WGS sequence"/>
</dbReference>
<sequence>MAAQFSIRPADGPTVSHLQKALGLPRFLATTLVARGFTDEGEAMRFLNPSFEQDWHNPYDVPGMADVVDVIEQAIRADESILVFGDFDLDGISATTVLTRALRVLGAKVTPFIPRRFDEGYGLSAAALERAKTFAPDLIVTVDCGIACKDEVAYALDQGFKVAVTDHHEASDAVPTGVPLADPKCEPNNPSSVLAGVGVVLKVVQAVGARFGQPHLWRNYTDLATLGTVADLMPMVGENRSLVLDGLRRINDAPRPCIAALLAVSGSGDKAVTSTNLSFSLVPRLNAAGRMGDADLAIDLLMSDDFDEASRLAAQLEATNDQRRAIESELSEIAQAQAEKTYHGQRALVVAGEGWHEGVKGIVASRLVNLYGVPSLLFTIDGDEARGSGRSVGTINLFKAVESAADLLTRFGGHEAAVGVTIPAKNLPEFERRLCAYMDALPEEAFHPVVEIDAVVDLDEMTLENVDAIERLAPFGQENKTPLLLARDVTVVNGRAVGAGKNHFSCSLSNGRDMVSAIMFHCSTIEELMRTDSVVNAAFEAQVDQWRGRRTVKAMVKVLEPAFSCACLDACMEACGDSESLSQVKALYEEDDEALCADAVYDSSTVRKHREALSENRAFWEQKAASDPEGLEQAIIKAIIGDRKLHDAQRRILDALNRDESVLGIMVTGRGKSLTFQVHAAMRALSRHEASLFVYPLRALIADQAFHLRESLGRFGVRVRVLMGENSPEERERGFAALVDGTCDIVLTTPEFLAWHADEFAASGRIAFAVVDEAHHIGMAKAGQREAYATIGSALRKLGSPTVLALTATADDEVAEAIERELPIQTHVFDTADRPNLHVDDCRNMRHRDNYLATIVASGEKTVIYVNSREQSVAVARMLRRKVPQLGLLIGFYNAGLSRAERKRIEELFRSGALTVLVATSAFGEGIDIPDIRHVVLYHLPFNEIEFNQMSGRAGRDGKDAWIHLLFGRADCSINERILHDMTPDHDCMAQVYRGMRALQRTCAQPTFTVTPEALAAAASTELFPVSPAAVNCGVAVFRELGLIETTTVFSEEGSARTIRVVETTRKVNLTDSVRYREGLDERSVFHDFRDWAMSSDCASLNGRVSNPILPSRMRARREGGRVGGPAEEAL</sequence>